<proteinExistence type="predicted"/>
<evidence type="ECO:0000313" key="2">
    <source>
        <dbReference type="Proteomes" id="UP001218218"/>
    </source>
</evidence>
<sequence>MACLVAYSAGQLTATTTSLEQGEELAIILACVPQTLPSNLSLNILSPLDTKRTTARWDTSRPASFCVLSVLSRSGSRINEDLLPLFPVVSTAQARIQHGQLHVQIIASLCPVQRMRCSSPRGKGRGGTHMLEYTEYGFTQCTIAAIPVLPRPMIARDGGGVCRANIAVHLLAPAPLVALQ</sequence>
<dbReference type="Proteomes" id="UP001218218">
    <property type="component" value="Unassembled WGS sequence"/>
</dbReference>
<dbReference type="EMBL" id="JARIHO010000119">
    <property type="protein sequence ID" value="KAJ7302216.1"/>
    <property type="molecule type" value="Genomic_DNA"/>
</dbReference>
<organism evidence="1 2">
    <name type="scientific">Mycena albidolilacea</name>
    <dbReference type="NCBI Taxonomy" id="1033008"/>
    <lineage>
        <taxon>Eukaryota</taxon>
        <taxon>Fungi</taxon>
        <taxon>Dikarya</taxon>
        <taxon>Basidiomycota</taxon>
        <taxon>Agaricomycotina</taxon>
        <taxon>Agaricomycetes</taxon>
        <taxon>Agaricomycetidae</taxon>
        <taxon>Agaricales</taxon>
        <taxon>Marasmiineae</taxon>
        <taxon>Mycenaceae</taxon>
        <taxon>Mycena</taxon>
    </lineage>
</organism>
<protein>
    <submittedName>
        <fullName evidence="1">Uncharacterized protein</fullName>
    </submittedName>
</protein>
<keyword evidence="2" id="KW-1185">Reference proteome</keyword>
<gene>
    <name evidence="1" type="ORF">DFH08DRAFT_826839</name>
</gene>
<accession>A0AAD6YZI9</accession>
<name>A0AAD6YZI9_9AGAR</name>
<reference evidence="1" key="1">
    <citation type="submission" date="2023-03" db="EMBL/GenBank/DDBJ databases">
        <title>Massive genome expansion in bonnet fungi (Mycena s.s.) driven by repeated elements and novel gene families across ecological guilds.</title>
        <authorList>
            <consortium name="Lawrence Berkeley National Laboratory"/>
            <person name="Harder C.B."/>
            <person name="Miyauchi S."/>
            <person name="Viragh M."/>
            <person name="Kuo A."/>
            <person name="Thoen E."/>
            <person name="Andreopoulos B."/>
            <person name="Lu D."/>
            <person name="Skrede I."/>
            <person name="Drula E."/>
            <person name="Henrissat B."/>
            <person name="Morin E."/>
            <person name="Kohler A."/>
            <person name="Barry K."/>
            <person name="LaButti K."/>
            <person name="Morin E."/>
            <person name="Salamov A."/>
            <person name="Lipzen A."/>
            <person name="Mereny Z."/>
            <person name="Hegedus B."/>
            <person name="Baldrian P."/>
            <person name="Stursova M."/>
            <person name="Weitz H."/>
            <person name="Taylor A."/>
            <person name="Grigoriev I.V."/>
            <person name="Nagy L.G."/>
            <person name="Martin F."/>
            <person name="Kauserud H."/>
        </authorList>
    </citation>
    <scope>NUCLEOTIDE SEQUENCE</scope>
    <source>
        <strain evidence="1">CBHHK002</strain>
    </source>
</reference>
<evidence type="ECO:0000313" key="1">
    <source>
        <dbReference type="EMBL" id="KAJ7302216.1"/>
    </source>
</evidence>
<dbReference type="AlphaFoldDB" id="A0AAD6YZI9"/>
<comment type="caution">
    <text evidence="1">The sequence shown here is derived from an EMBL/GenBank/DDBJ whole genome shotgun (WGS) entry which is preliminary data.</text>
</comment>